<reference evidence="7 8" key="1">
    <citation type="journal article" date="2011" name="Genome Biol.">
        <title>Genome sequence of the insect pathogenic fungus Cordyceps militaris, a valued traditional Chinese medicine.</title>
        <authorList>
            <person name="Zheng P."/>
            <person name="Xia Y."/>
            <person name="Xiao G."/>
            <person name="Xiong C."/>
            <person name="Hu X."/>
            <person name="Zhang S."/>
            <person name="Zheng H."/>
            <person name="Huang Y."/>
            <person name="Zhou Y."/>
            <person name="Wang S."/>
            <person name="Zhao G.P."/>
            <person name="Liu X."/>
            <person name="St Leger R.J."/>
            <person name="Wang C."/>
        </authorList>
    </citation>
    <scope>NUCLEOTIDE SEQUENCE [LARGE SCALE GENOMIC DNA]</scope>
    <source>
        <strain evidence="7 8">CM01</strain>
    </source>
</reference>
<comment type="subcellular location">
    <subcellularLocation>
        <location evidence="1">Membrane</location>
        <topology evidence="1">Multi-pass membrane protein</topology>
    </subcellularLocation>
</comment>
<dbReference type="OMA" id="FMSNFSC"/>
<dbReference type="PANTHER" id="PTHR23511">
    <property type="entry name" value="SYNAPTIC VESICLE GLYCOPROTEIN 2"/>
    <property type="match status" value="1"/>
</dbReference>
<dbReference type="eggNOG" id="KOG0253">
    <property type="taxonomic scope" value="Eukaryota"/>
</dbReference>
<evidence type="ECO:0000256" key="6">
    <source>
        <dbReference type="SAM" id="Phobius"/>
    </source>
</evidence>
<keyword evidence="4 6" id="KW-1133">Transmembrane helix</keyword>
<dbReference type="GO" id="GO:0016020">
    <property type="term" value="C:membrane"/>
    <property type="evidence" value="ECO:0007669"/>
    <property type="project" value="UniProtKB-SubCell"/>
</dbReference>
<dbReference type="GeneID" id="18168004"/>
<name>G3JI26_CORMM</name>
<proteinExistence type="predicted"/>
<dbReference type="PANTHER" id="PTHR23511:SF4">
    <property type="entry name" value="MAJOR FACILITATOR SUPERFAMILY (MFS) PROFILE DOMAIN-CONTAINING PROTEIN"/>
    <property type="match status" value="1"/>
</dbReference>
<organism evidence="7 8">
    <name type="scientific">Cordyceps militaris (strain CM01)</name>
    <name type="common">Caterpillar fungus</name>
    <dbReference type="NCBI Taxonomy" id="983644"/>
    <lineage>
        <taxon>Eukaryota</taxon>
        <taxon>Fungi</taxon>
        <taxon>Dikarya</taxon>
        <taxon>Ascomycota</taxon>
        <taxon>Pezizomycotina</taxon>
        <taxon>Sordariomycetes</taxon>
        <taxon>Hypocreomycetidae</taxon>
        <taxon>Hypocreales</taxon>
        <taxon>Cordycipitaceae</taxon>
        <taxon>Cordyceps</taxon>
    </lineage>
</organism>
<dbReference type="SUPFAM" id="SSF103473">
    <property type="entry name" value="MFS general substrate transporter"/>
    <property type="match status" value="1"/>
</dbReference>
<dbReference type="KEGG" id="cmt:CCM_05986"/>
<evidence type="ECO:0000256" key="1">
    <source>
        <dbReference type="ARBA" id="ARBA00004141"/>
    </source>
</evidence>
<evidence type="ECO:0000256" key="3">
    <source>
        <dbReference type="ARBA" id="ARBA00022692"/>
    </source>
</evidence>
<dbReference type="InParanoid" id="G3JI26"/>
<evidence type="ECO:0000313" key="8">
    <source>
        <dbReference type="Proteomes" id="UP000001610"/>
    </source>
</evidence>
<feature type="transmembrane region" description="Helical" evidence="6">
    <location>
        <begin position="319"/>
        <end position="339"/>
    </location>
</feature>
<keyword evidence="3 6" id="KW-0812">Transmembrane</keyword>
<keyword evidence="7" id="KW-0762">Sugar transport</keyword>
<evidence type="ECO:0000256" key="2">
    <source>
        <dbReference type="ARBA" id="ARBA00022448"/>
    </source>
</evidence>
<feature type="transmembrane region" description="Helical" evidence="6">
    <location>
        <begin position="249"/>
        <end position="267"/>
    </location>
</feature>
<dbReference type="AlphaFoldDB" id="G3JI26"/>
<feature type="transmembrane region" description="Helical" evidence="6">
    <location>
        <begin position="359"/>
        <end position="376"/>
    </location>
</feature>
<dbReference type="InterPro" id="IPR036259">
    <property type="entry name" value="MFS_trans_sf"/>
</dbReference>
<gene>
    <name evidence="7" type="ORF">CCM_05986</name>
</gene>
<evidence type="ECO:0000313" key="7">
    <source>
        <dbReference type="EMBL" id="EGX91829.1"/>
    </source>
</evidence>
<protein>
    <submittedName>
        <fullName evidence="7">Sugar transporter, putative</fullName>
    </submittedName>
</protein>
<evidence type="ECO:0000256" key="5">
    <source>
        <dbReference type="ARBA" id="ARBA00023136"/>
    </source>
</evidence>
<dbReference type="VEuPathDB" id="FungiDB:CCM_05986"/>
<accession>G3JI26</accession>
<feature type="transmembrane region" description="Helical" evidence="6">
    <location>
        <begin position="117"/>
        <end position="137"/>
    </location>
</feature>
<feature type="transmembrane region" description="Helical" evidence="6">
    <location>
        <begin position="202"/>
        <end position="229"/>
    </location>
</feature>
<dbReference type="HOGENOM" id="CLU_001265_52_2_1"/>
<keyword evidence="8" id="KW-1185">Reference proteome</keyword>
<dbReference type="Gene3D" id="1.20.1250.20">
    <property type="entry name" value="MFS general substrate transporter like domains"/>
    <property type="match status" value="1"/>
</dbReference>
<keyword evidence="5 6" id="KW-0472">Membrane</keyword>
<dbReference type="RefSeq" id="XP_006671193.1">
    <property type="nucleotide sequence ID" value="XM_006671130.1"/>
</dbReference>
<dbReference type="Proteomes" id="UP000001610">
    <property type="component" value="Unassembled WGS sequence"/>
</dbReference>
<sequence>MTAHGKNDDYEETLLQTNTKLAEEAKNGNHDGNPSVSDDDASNSIDAIIDAKSYDPVLTRKMALVNSAIDGIGISRFQWKLSFLNGFGYAVDSSLIVCQSIANPAVQQEYGRPTARIVGIPLGSQVGLLLGAGLWGFSADIIGPRFAFQTSLFSCAIFVAIAGSMPGYISFAAIGAIYSAGAGGNYIIDTRSFLEFLPTSHLWLISFMAWWAVGYLVTGLLASAFMSRFNCPPPHGVAPQRCARADNMGWRYLHFTCGGLVLVAALARKLLVRMSHTRDEEVVTAVDAVAAQARRPHSLTLALAEGVTRLLAYSTTMIFANWFVIGMVSPLYSVFLPFSLQSRGADTGDGSNHQTWRDYAVNQTAGLIGPIIAAVFVESRHFRRRDTLAVGALITMVLQFGYIQIDTEPQNLGNPGRHYRRLVNITTPHP</sequence>
<feature type="transmembrane region" description="Helical" evidence="6">
    <location>
        <begin position="157"/>
        <end position="181"/>
    </location>
</feature>
<dbReference type="EMBL" id="JH126402">
    <property type="protein sequence ID" value="EGX91829.1"/>
    <property type="molecule type" value="Genomic_DNA"/>
</dbReference>
<dbReference type="OrthoDB" id="3936150at2759"/>
<keyword evidence="2" id="KW-0813">Transport</keyword>
<evidence type="ECO:0000256" key="4">
    <source>
        <dbReference type="ARBA" id="ARBA00022989"/>
    </source>
</evidence>